<comment type="similarity">
    <text evidence="2 9">Belongs to the membrane-bound acyltransferase family.</text>
</comment>
<feature type="transmembrane region" description="Helical" evidence="10">
    <location>
        <begin position="79"/>
        <end position="97"/>
    </location>
</feature>
<protein>
    <submittedName>
        <fullName evidence="11">D-alanyl-lipoteichoic acid acyltransferase DltB, MBOAT superfamily</fullName>
    </submittedName>
</protein>
<reference evidence="11" key="1">
    <citation type="journal article" date="2015" name="Genome Announc.">
        <title>Draft Genome Sequence of Anaerolineae Strain TC1, a Novel Isolate from a Methanogenic Wastewater Treatment System.</title>
        <authorList>
            <person name="Matsuura N."/>
            <person name="Tourlousse D.M."/>
            <person name="Sun L."/>
            <person name="Toyonaga M."/>
            <person name="Kuroda K."/>
            <person name="Ohashi A."/>
            <person name="Cruz R."/>
            <person name="Yamaguchi T."/>
            <person name="Sekiguchi Y."/>
        </authorList>
    </citation>
    <scope>NUCLEOTIDE SEQUENCE [LARGE SCALE GENOMIC DNA]</scope>
    <source>
        <strain evidence="11">TC1</strain>
    </source>
</reference>
<dbReference type="OrthoDB" id="9805788at2"/>
<feature type="transmembrane region" description="Helical" evidence="10">
    <location>
        <begin position="50"/>
        <end position="67"/>
    </location>
</feature>
<dbReference type="PIRSF" id="PIRSF500217">
    <property type="entry name" value="AlgI"/>
    <property type="match status" value="1"/>
</dbReference>
<dbReference type="GO" id="GO:0005886">
    <property type="term" value="C:plasma membrane"/>
    <property type="evidence" value="ECO:0007669"/>
    <property type="project" value="UniProtKB-SubCell"/>
</dbReference>
<dbReference type="AlphaFoldDB" id="A0A0K8PB85"/>
<dbReference type="Proteomes" id="UP000053370">
    <property type="component" value="Unassembled WGS sequence"/>
</dbReference>
<evidence type="ECO:0000256" key="10">
    <source>
        <dbReference type="SAM" id="Phobius"/>
    </source>
</evidence>
<evidence type="ECO:0000256" key="8">
    <source>
        <dbReference type="ARBA" id="ARBA00023315"/>
    </source>
</evidence>
<dbReference type="PANTHER" id="PTHR13285">
    <property type="entry name" value="ACYLTRANSFERASE"/>
    <property type="match status" value="1"/>
</dbReference>
<evidence type="ECO:0000256" key="2">
    <source>
        <dbReference type="ARBA" id="ARBA00010323"/>
    </source>
</evidence>
<feature type="transmembrane region" description="Helical" evidence="10">
    <location>
        <begin position="6"/>
        <end position="20"/>
    </location>
</feature>
<evidence type="ECO:0000313" key="12">
    <source>
        <dbReference type="Proteomes" id="UP000053370"/>
    </source>
</evidence>
<dbReference type="PATRIC" id="fig|1678840.3.peg.1031"/>
<evidence type="ECO:0000256" key="9">
    <source>
        <dbReference type="PIRNR" id="PIRNR016636"/>
    </source>
</evidence>
<feature type="transmembrane region" description="Helical" evidence="10">
    <location>
        <begin position="27"/>
        <end position="44"/>
    </location>
</feature>
<feature type="transmembrane region" description="Helical" evidence="10">
    <location>
        <begin position="109"/>
        <end position="129"/>
    </location>
</feature>
<dbReference type="GO" id="GO:0042121">
    <property type="term" value="P:alginic acid biosynthetic process"/>
    <property type="evidence" value="ECO:0007669"/>
    <property type="project" value="InterPro"/>
</dbReference>
<accession>A0A0K8PB85</accession>
<dbReference type="STRING" id="1678840.ATC1_12444"/>
<gene>
    <name evidence="11" type="ORF">ATC1_12444</name>
</gene>
<dbReference type="InterPro" id="IPR024194">
    <property type="entry name" value="Ac/AlaTfrase_AlgI/DltB"/>
</dbReference>
<dbReference type="InterPro" id="IPR051085">
    <property type="entry name" value="MB_O-acyltransferase"/>
</dbReference>
<dbReference type="PANTHER" id="PTHR13285:SF23">
    <property type="entry name" value="TEICHOIC ACID D-ALANYLTRANSFERASE"/>
    <property type="match status" value="1"/>
</dbReference>
<feature type="transmembrane region" description="Helical" evidence="10">
    <location>
        <begin position="136"/>
        <end position="152"/>
    </location>
</feature>
<keyword evidence="12" id="KW-1185">Reference proteome</keyword>
<dbReference type="InterPro" id="IPR004299">
    <property type="entry name" value="MBOAT_fam"/>
</dbReference>
<dbReference type="GO" id="GO:0016746">
    <property type="term" value="F:acyltransferase activity"/>
    <property type="evidence" value="ECO:0007669"/>
    <property type="project" value="UniProtKB-KW"/>
</dbReference>
<proteinExistence type="inferred from homology"/>
<feature type="transmembrane region" description="Helical" evidence="10">
    <location>
        <begin position="397"/>
        <end position="415"/>
    </location>
</feature>
<name>A0A0K8PB85_9CHLR</name>
<keyword evidence="4 9" id="KW-0808">Transferase</keyword>
<feature type="transmembrane region" description="Helical" evidence="10">
    <location>
        <begin position="436"/>
        <end position="457"/>
    </location>
</feature>
<evidence type="ECO:0000256" key="5">
    <source>
        <dbReference type="ARBA" id="ARBA00022692"/>
    </source>
</evidence>
<keyword evidence="6 10" id="KW-1133">Transmembrane helix</keyword>
<evidence type="ECO:0000256" key="6">
    <source>
        <dbReference type="ARBA" id="ARBA00022989"/>
    </source>
</evidence>
<evidence type="ECO:0000256" key="1">
    <source>
        <dbReference type="ARBA" id="ARBA00004651"/>
    </source>
</evidence>
<organism evidence="11">
    <name type="scientific">Flexilinea flocculi</name>
    <dbReference type="NCBI Taxonomy" id="1678840"/>
    <lineage>
        <taxon>Bacteria</taxon>
        <taxon>Bacillati</taxon>
        <taxon>Chloroflexota</taxon>
        <taxon>Anaerolineae</taxon>
        <taxon>Anaerolineales</taxon>
        <taxon>Anaerolineaceae</taxon>
        <taxon>Flexilinea</taxon>
    </lineage>
</organism>
<dbReference type="InterPro" id="IPR028362">
    <property type="entry name" value="AlgI"/>
</dbReference>
<comment type="subcellular location">
    <subcellularLocation>
        <location evidence="1">Cell membrane</location>
        <topology evidence="1">Multi-pass membrane protein</topology>
    </subcellularLocation>
</comment>
<evidence type="ECO:0000256" key="3">
    <source>
        <dbReference type="ARBA" id="ARBA00022475"/>
    </source>
</evidence>
<keyword evidence="5 10" id="KW-0812">Transmembrane</keyword>
<dbReference type="EMBL" id="DF968180">
    <property type="protein sequence ID" value="GAP39906.1"/>
    <property type="molecule type" value="Genomic_DNA"/>
</dbReference>
<keyword evidence="7 9" id="KW-0472">Membrane</keyword>
<evidence type="ECO:0000256" key="7">
    <source>
        <dbReference type="ARBA" id="ARBA00023136"/>
    </source>
</evidence>
<evidence type="ECO:0000313" key="11">
    <source>
        <dbReference type="EMBL" id="GAP39906.1"/>
    </source>
</evidence>
<keyword evidence="3 9" id="KW-1003">Cell membrane</keyword>
<keyword evidence="8 9" id="KW-0012">Acyltransferase</keyword>
<sequence length="471" mass="54552">MLLSDILILAIGLILLRVLPRKMQRKLFLFFTVLFIFKLQPAVPIRNFDFWFPFLSLSVTILCWQLCSRSKQKGDFTDLLVILGAIASVELTRLLDISNFLTKTRPPQIQLFLIGLLIFLLLLCLARFLRFRNQKIILTSGIVFLIFLLILLKTPSLTLDISRFLRMISGQSAENAAISDVRWLGISYLVFRLLAVLIDTRNGRKFSMPLGDFLIYVCFPPALSAGPIDRYDRFSKDLNAVSGELSGDFMAAFERISVGLFKKFILADSLSIVALSSQNSHLWIHPFWAWCALFFYGLQIYFDFSGYSDIAIGLGRLIGIHLPENFQHPYLKPDISKFWNNWHMTLTQWIRSYVFNPMTRKMRSNKAHPLPPWLIILVTQMTTMLIIGLWHGVTVNFLIWGAWHGFGLFFHQQYYQITKNLITELQEHKRLLYHAYTILSTTVTIFFVMAGWIWFVIPSTGDALQFFSRLF</sequence>
<dbReference type="RefSeq" id="WP_062278728.1">
    <property type="nucleotide sequence ID" value="NZ_DF968180.1"/>
</dbReference>
<dbReference type="Pfam" id="PF03062">
    <property type="entry name" value="MBOAT"/>
    <property type="match status" value="1"/>
</dbReference>
<evidence type="ECO:0000256" key="4">
    <source>
        <dbReference type="ARBA" id="ARBA00022679"/>
    </source>
</evidence>
<dbReference type="PIRSF" id="PIRSF016636">
    <property type="entry name" value="AlgI_DltB"/>
    <property type="match status" value="1"/>
</dbReference>